<dbReference type="GO" id="GO:0005634">
    <property type="term" value="C:nucleus"/>
    <property type="evidence" value="ECO:0007669"/>
    <property type="project" value="UniProtKB-SubCell"/>
</dbReference>
<dbReference type="SUPFAM" id="SSF46689">
    <property type="entry name" value="Homeodomain-like"/>
    <property type="match status" value="1"/>
</dbReference>
<dbReference type="AlphaFoldDB" id="A0A9P1N1F5"/>
<evidence type="ECO:0000256" key="2">
    <source>
        <dbReference type="ARBA" id="ARBA00023125"/>
    </source>
</evidence>
<evidence type="ECO:0000256" key="1">
    <source>
        <dbReference type="ARBA" id="ARBA00004123"/>
    </source>
</evidence>
<proteinExistence type="predicted"/>
<dbReference type="InterPro" id="IPR006600">
    <property type="entry name" value="HTH_CenpB_DNA-bd_dom"/>
</dbReference>
<sequence>MEKYQKWKEMESYVGLKARNKIRRTHYVNLNKLVWKYFEDCRESGIKLNGKMLKEQAMRYANVLGLESFRGSEGWLDAFKRRHKIDLRTMTGDPVCYENDLINGESMDMSSTMIENINQQVDLIDKQNQSHLNLNLSIPSLNSTSTSQLPQNSNFISEEMTASQFLEAFGNAALTADLNEPVHNNFMPNNLPIRKEEDFKMPHEKFSNENSTISNIVRSCALRVPSPEVTFALDTIRSFILANDPSAMDSLVQLQQKIVEIDKMKSSSSSSSTIE</sequence>
<protein>
    <recommendedName>
        <fullName evidence="3">HTH CENPB-type domain-containing protein</fullName>
    </recommendedName>
</protein>
<keyword evidence="2" id="KW-0238">DNA-binding</keyword>
<accession>A0A9P1N1F5</accession>
<evidence type="ECO:0000259" key="3">
    <source>
        <dbReference type="PROSITE" id="PS51253"/>
    </source>
</evidence>
<dbReference type="Proteomes" id="UP001152747">
    <property type="component" value="Unassembled WGS sequence"/>
</dbReference>
<comment type="caution">
    <text evidence="4">The sequence shown here is derived from an EMBL/GenBank/DDBJ whole genome shotgun (WGS) entry which is preliminary data.</text>
</comment>
<dbReference type="PANTHER" id="PTHR19303:SF71">
    <property type="entry name" value="ZINC FINGER PHD-TYPE DOMAIN-CONTAINING PROTEIN"/>
    <property type="match status" value="1"/>
</dbReference>
<dbReference type="PROSITE" id="PS51253">
    <property type="entry name" value="HTH_CENPB"/>
    <property type="match status" value="1"/>
</dbReference>
<name>A0A9P1N1F5_9PELO</name>
<reference evidence="4" key="1">
    <citation type="submission" date="2022-11" db="EMBL/GenBank/DDBJ databases">
        <authorList>
            <person name="Kikuchi T."/>
        </authorList>
    </citation>
    <scope>NUCLEOTIDE SEQUENCE</scope>
    <source>
        <strain evidence="4">PS1010</strain>
    </source>
</reference>
<dbReference type="GO" id="GO:0003677">
    <property type="term" value="F:DNA binding"/>
    <property type="evidence" value="ECO:0007669"/>
    <property type="project" value="UniProtKB-KW"/>
</dbReference>
<dbReference type="PANTHER" id="PTHR19303">
    <property type="entry name" value="TRANSPOSON"/>
    <property type="match status" value="1"/>
</dbReference>
<dbReference type="OrthoDB" id="5875523at2759"/>
<dbReference type="Pfam" id="PF03221">
    <property type="entry name" value="HTH_Tnp_Tc5"/>
    <property type="match status" value="1"/>
</dbReference>
<evidence type="ECO:0000313" key="4">
    <source>
        <dbReference type="EMBL" id="CAI5444266.1"/>
    </source>
</evidence>
<comment type="subcellular location">
    <subcellularLocation>
        <location evidence="1">Nucleus</location>
    </subcellularLocation>
</comment>
<feature type="domain" description="HTH CENPB-type" evidence="3">
    <location>
        <begin position="18"/>
        <end position="89"/>
    </location>
</feature>
<dbReference type="EMBL" id="CANHGI010000003">
    <property type="protein sequence ID" value="CAI5444266.1"/>
    <property type="molecule type" value="Genomic_DNA"/>
</dbReference>
<evidence type="ECO:0000313" key="5">
    <source>
        <dbReference type="Proteomes" id="UP001152747"/>
    </source>
</evidence>
<dbReference type="Gene3D" id="1.10.10.60">
    <property type="entry name" value="Homeodomain-like"/>
    <property type="match status" value="1"/>
</dbReference>
<keyword evidence="5" id="KW-1185">Reference proteome</keyword>
<dbReference type="InterPro" id="IPR050863">
    <property type="entry name" value="CenT-Element_Derived"/>
</dbReference>
<dbReference type="InterPro" id="IPR009057">
    <property type="entry name" value="Homeodomain-like_sf"/>
</dbReference>
<gene>
    <name evidence="4" type="ORF">CAMP_LOCUS6903</name>
</gene>
<organism evidence="4 5">
    <name type="scientific">Caenorhabditis angaria</name>
    <dbReference type="NCBI Taxonomy" id="860376"/>
    <lineage>
        <taxon>Eukaryota</taxon>
        <taxon>Metazoa</taxon>
        <taxon>Ecdysozoa</taxon>
        <taxon>Nematoda</taxon>
        <taxon>Chromadorea</taxon>
        <taxon>Rhabditida</taxon>
        <taxon>Rhabditina</taxon>
        <taxon>Rhabditomorpha</taxon>
        <taxon>Rhabditoidea</taxon>
        <taxon>Rhabditidae</taxon>
        <taxon>Peloderinae</taxon>
        <taxon>Caenorhabditis</taxon>
    </lineage>
</organism>
<dbReference type="SMART" id="SM00674">
    <property type="entry name" value="CENPB"/>
    <property type="match status" value="1"/>
</dbReference>